<sequence>MIVIDIFEPKNIVHLIKELGIPVIQKKLDVGDYAWANIGVERKSSQDFFSSIWSREPEHNLFSQLYQLKQYEIPILIIQGNLFTQFKYVGRKRVSIPAKEYKMRIKTAYTILSKLPIRYKIYHYIVPNLSSFVQLVHSLYLNTLDTESYAPVKRKGKTLPEIKENMICCIPGFGRKTSRALLEEIPSIKELCNILESEFYYPRLEEKIGVKKSSRLRECLTK</sequence>
<dbReference type="GO" id="GO:0004518">
    <property type="term" value="F:nuclease activity"/>
    <property type="evidence" value="ECO:0007669"/>
    <property type="project" value="InterPro"/>
</dbReference>
<dbReference type="SUPFAM" id="SSF52980">
    <property type="entry name" value="Restriction endonuclease-like"/>
    <property type="match status" value="1"/>
</dbReference>
<dbReference type="InterPro" id="IPR011335">
    <property type="entry name" value="Restrct_endonuc-II-like"/>
</dbReference>
<dbReference type="GO" id="GO:0003677">
    <property type="term" value="F:DNA binding"/>
    <property type="evidence" value="ECO:0007669"/>
    <property type="project" value="InterPro"/>
</dbReference>
<dbReference type="Gene3D" id="3.40.50.10130">
    <property type="match status" value="1"/>
</dbReference>
<feature type="domain" description="ERCC4" evidence="1">
    <location>
        <begin position="1"/>
        <end position="82"/>
    </location>
</feature>
<dbReference type="AlphaFoldDB" id="A0A6M3XVL0"/>
<dbReference type="Pfam" id="PF02732">
    <property type="entry name" value="ERCC4"/>
    <property type="match status" value="1"/>
</dbReference>
<dbReference type="EMBL" id="MT144959">
    <property type="protein sequence ID" value="QJI01897.1"/>
    <property type="molecule type" value="Genomic_DNA"/>
</dbReference>
<reference evidence="2" key="1">
    <citation type="submission" date="2020-03" db="EMBL/GenBank/DDBJ databases">
        <title>The deep terrestrial virosphere.</title>
        <authorList>
            <person name="Holmfeldt K."/>
            <person name="Nilsson E."/>
            <person name="Simone D."/>
            <person name="Lopez-Fernandez M."/>
            <person name="Wu X."/>
            <person name="de Brujin I."/>
            <person name="Lundin D."/>
            <person name="Andersson A."/>
            <person name="Bertilsson S."/>
            <person name="Dopson M."/>
        </authorList>
    </citation>
    <scope>NUCLEOTIDE SEQUENCE</scope>
    <source>
        <strain evidence="2">TM448B02823</strain>
    </source>
</reference>
<name>A0A6M3XVL0_9ZZZZ</name>
<dbReference type="InterPro" id="IPR006166">
    <property type="entry name" value="ERCC4_domain"/>
</dbReference>
<dbReference type="GO" id="GO:0006259">
    <property type="term" value="P:DNA metabolic process"/>
    <property type="evidence" value="ECO:0007669"/>
    <property type="project" value="UniProtKB-ARBA"/>
</dbReference>
<dbReference type="SMART" id="SM00891">
    <property type="entry name" value="ERCC4"/>
    <property type="match status" value="1"/>
</dbReference>
<protein>
    <submittedName>
        <fullName evidence="2">Putative nuclease</fullName>
    </submittedName>
</protein>
<accession>A0A6M3XVL0</accession>
<organism evidence="2">
    <name type="scientific">viral metagenome</name>
    <dbReference type="NCBI Taxonomy" id="1070528"/>
    <lineage>
        <taxon>unclassified sequences</taxon>
        <taxon>metagenomes</taxon>
        <taxon>organismal metagenomes</taxon>
    </lineage>
</organism>
<evidence type="ECO:0000259" key="1">
    <source>
        <dbReference type="SMART" id="SM00891"/>
    </source>
</evidence>
<proteinExistence type="predicted"/>
<gene>
    <name evidence="2" type="ORF">TM448B02823_0006</name>
</gene>
<evidence type="ECO:0000313" key="2">
    <source>
        <dbReference type="EMBL" id="QJI01897.1"/>
    </source>
</evidence>